<evidence type="ECO:0000256" key="10">
    <source>
        <dbReference type="ARBA" id="ARBA00024973"/>
    </source>
</evidence>
<feature type="transmembrane region" description="Helical" evidence="11">
    <location>
        <begin position="232"/>
        <end position="254"/>
    </location>
</feature>
<evidence type="ECO:0000256" key="11">
    <source>
        <dbReference type="SAM" id="Phobius"/>
    </source>
</evidence>
<accession>A0A0R2JKN7</accession>
<name>A0A0R2JKN7_9LACO</name>
<evidence type="ECO:0000313" key="13">
    <source>
        <dbReference type="EMBL" id="KRN77784.1"/>
    </source>
</evidence>
<evidence type="ECO:0000256" key="7">
    <source>
        <dbReference type="ARBA" id="ARBA00022692"/>
    </source>
</evidence>
<evidence type="ECO:0000256" key="9">
    <source>
        <dbReference type="ARBA" id="ARBA00023136"/>
    </source>
</evidence>
<organism evidence="13 14">
    <name type="scientific">Weissella minor</name>
    <dbReference type="NCBI Taxonomy" id="1620"/>
    <lineage>
        <taxon>Bacteria</taxon>
        <taxon>Bacillati</taxon>
        <taxon>Bacillota</taxon>
        <taxon>Bacilli</taxon>
        <taxon>Lactobacillales</taxon>
        <taxon>Lactobacillaceae</taxon>
        <taxon>Weissella</taxon>
    </lineage>
</organism>
<dbReference type="Proteomes" id="UP000051673">
    <property type="component" value="Unassembled WGS sequence"/>
</dbReference>
<dbReference type="RefSeq" id="WP_057786134.1">
    <property type="nucleotide sequence ID" value="NZ_JQCD01000009.1"/>
</dbReference>
<evidence type="ECO:0000256" key="1">
    <source>
        <dbReference type="ARBA" id="ARBA00004651"/>
    </source>
</evidence>
<keyword evidence="9 11" id="KW-0472">Membrane</keyword>
<reference evidence="13 14" key="1">
    <citation type="journal article" date="2015" name="Genome Announc.">
        <title>Expanding the biotechnology potential of lactobacilli through comparative genomics of 213 strains and associated genera.</title>
        <authorList>
            <person name="Sun Z."/>
            <person name="Harris H.M."/>
            <person name="McCann A."/>
            <person name="Guo C."/>
            <person name="Argimon S."/>
            <person name="Zhang W."/>
            <person name="Yang X."/>
            <person name="Jeffery I.B."/>
            <person name="Cooney J.C."/>
            <person name="Kagawa T.F."/>
            <person name="Liu W."/>
            <person name="Song Y."/>
            <person name="Salvetti E."/>
            <person name="Wrobel A."/>
            <person name="Rasinkangas P."/>
            <person name="Parkhill J."/>
            <person name="Rea M.C."/>
            <person name="O'Sullivan O."/>
            <person name="Ritari J."/>
            <person name="Douillard F.P."/>
            <person name="Paul Ross R."/>
            <person name="Yang R."/>
            <person name="Briner A.E."/>
            <person name="Felis G.E."/>
            <person name="de Vos W.M."/>
            <person name="Barrangou R."/>
            <person name="Klaenhammer T.R."/>
            <person name="Caufield P.W."/>
            <person name="Cui Y."/>
            <person name="Zhang H."/>
            <person name="O'Toole P.W."/>
        </authorList>
    </citation>
    <scope>NUCLEOTIDE SEQUENCE [LARGE SCALE GENOMIC DNA]</scope>
    <source>
        <strain evidence="13 14">DSM 20014</strain>
    </source>
</reference>
<dbReference type="EMBL" id="JQCD01000009">
    <property type="protein sequence ID" value="KRN77784.1"/>
    <property type="molecule type" value="Genomic_DNA"/>
</dbReference>
<keyword evidence="7 11" id="KW-0812">Transmembrane</keyword>
<evidence type="ECO:0000256" key="5">
    <source>
        <dbReference type="ARBA" id="ARBA00022448"/>
    </source>
</evidence>
<evidence type="ECO:0000256" key="8">
    <source>
        <dbReference type="ARBA" id="ARBA00022989"/>
    </source>
</evidence>
<comment type="subcellular location">
    <subcellularLocation>
        <location evidence="1">Cell membrane</location>
        <topology evidence="1">Multi-pass membrane protein</topology>
    </subcellularLocation>
</comment>
<keyword evidence="5" id="KW-0813">Transport</keyword>
<dbReference type="Pfam" id="PF02687">
    <property type="entry name" value="FtsX"/>
    <property type="match status" value="1"/>
</dbReference>
<comment type="subunit">
    <text evidence="3">The complex is composed of two ATP-binding proteins (HrtA), two transmembrane proteins (HrtB) and a solute-binding protein.</text>
</comment>
<protein>
    <recommendedName>
        <fullName evidence="4">Putative hemin transport system permease protein HrtB</fullName>
    </recommendedName>
</protein>
<comment type="function">
    <text evidence="10">Part of the ABC transporter complex hrt involved in hemin import. Responsible for the translocation of the substrate across the membrane.</text>
</comment>
<dbReference type="PANTHER" id="PTHR43738">
    <property type="entry name" value="ABC TRANSPORTER, MEMBRANE PROTEIN"/>
    <property type="match status" value="1"/>
</dbReference>
<gene>
    <name evidence="13" type="ORF">IV67_GL001310</name>
</gene>
<keyword evidence="6" id="KW-1003">Cell membrane</keyword>
<evidence type="ECO:0000256" key="3">
    <source>
        <dbReference type="ARBA" id="ARBA00011131"/>
    </source>
</evidence>
<evidence type="ECO:0000313" key="14">
    <source>
        <dbReference type="Proteomes" id="UP000051673"/>
    </source>
</evidence>
<comment type="caution">
    <text evidence="13">The sequence shown here is derived from an EMBL/GenBank/DDBJ whole genome shotgun (WGS) entry which is preliminary data.</text>
</comment>
<dbReference type="GO" id="GO:0005886">
    <property type="term" value="C:plasma membrane"/>
    <property type="evidence" value="ECO:0007669"/>
    <property type="project" value="UniProtKB-SubCell"/>
</dbReference>
<feature type="domain" description="ABC3 transporter permease C-terminal" evidence="12">
    <location>
        <begin position="234"/>
        <end position="345"/>
    </location>
</feature>
<dbReference type="PANTHER" id="PTHR43738:SF1">
    <property type="entry name" value="HEMIN TRANSPORT SYSTEM PERMEASE PROTEIN HRTB-RELATED"/>
    <property type="match status" value="1"/>
</dbReference>
<dbReference type="OrthoDB" id="384327at2"/>
<sequence length="351" mass="38597">MFLALHEIKYEKLRYSLIIAVISLITFLIFIISALALGLANENTDAINSWQTKSVLLTKDSNGNMGQSLMTPEELDPYTNDKHQAIVGITPTTLKDKNHNESIQFIGLKPDEYIAKELQLNSGKKPTQKNEVLISDKLTHYQIGDKIQLGLDSRKYTISGTVKHAKYNMAPVVYGALSNWSTIKGVNPQYLGSGVISKKDQSLNAVNDNFKVLGKSAYLDKLPGYAAQNSTFAFMIIFLILISLIVVTIFLYILTIQKRPNLAVLRAQGIPNTYLLRNTLGETFIIMSSAIMIGAMFTILVALFIPETVPMYFSLKLSLGVAVGILVTGLIGSLIPIRIISKIDPVSVIGG</sequence>
<feature type="transmembrane region" description="Helical" evidence="11">
    <location>
        <begin position="15"/>
        <end position="39"/>
    </location>
</feature>
<feature type="transmembrane region" description="Helical" evidence="11">
    <location>
        <begin position="284"/>
        <end position="305"/>
    </location>
</feature>
<evidence type="ECO:0000256" key="2">
    <source>
        <dbReference type="ARBA" id="ARBA00008697"/>
    </source>
</evidence>
<dbReference type="STRING" id="1620.IV67_GL001310"/>
<keyword evidence="14" id="KW-1185">Reference proteome</keyword>
<dbReference type="AlphaFoldDB" id="A0A0R2JKN7"/>
<dbReference type="PATRIC" id="fig|1620.3.peg.1325"/>
<feature type="transmembrane region" description="Helical" evidence="11">
    <location>
        <begin position="317"/>
        <end position="337"/>
    </location>
</feature>
<keyword evidence="8 11" id="KW-1133">Transmembrane helix</keyword>
<dbReference type="InterPro" id="IPR003838">
    <property type="entry name" value="ABC3_permease_C"/>
</dbReference>
<comment type="similarity">
    <text evidence="2">Belongs to the ABC-4 integral membrane protein family. HrtB subfamily.</text>
</comment>
<dbReference type="InterPro" id="IPR051125">
    <property type="entry name" value="ABC-4/HrtB_transporter"/>
</dbReference>
<evidence type="ECO:0000256" key="6">
    <source>
        <dbReference type="ARBA" id="ARBA00022475"/>
    </source>
</evidence>
<proteinExistence type="inferred from homology"/>
<evidence type="ECO:0000256" key="4">
    <source>
        <dbReference type="ARBA" id="ARBA00016962"/>
    </source>
</evidence>
<evidence type="ECO:0000259" key="12">
    <source>
        <dbReference type="Pfam" id="PF02687"/>
    </source>
</evidence>